<dbReference type="AlphaFoldDB" id="A0A7J7NGW7"/>
<dbReference type="Proteomes" id="UP000541444">
    <property type="component" value="Unassembled WGS sequence"/>
</dbReference>
<comment type="caution">
    <text evidence="4">The sequence shown here is derived from an EMBL/GenBank/DDBJ whole genome shotgun (WGS) entry which is preliminary data.</text>
</comment>
<dbReference type="InterPro" id="IPR001660">
    <property type="entry name" value="SAM"/>
</dbReference>
<feature type="region of interest" description="Disordered" evidence="2">
    <location>
        <begin position="101"/>
        <end position="153"/>
    </location>
</feature>
<keyword evidence="1" id="KW-0677">Repeat</keyword>
<dbReference type="OrthoDB" id="76949at2759"/>
<dbReference type="EMBL" id="JACGCM010000792">
    <property type="protein sequence ID" value="KAF6166397.1"/>
    <property type="molecule type" value="Genomic_DNA"/>
</dbReference>
<evidence type="ECO:0000313" key="4">
    <source>
        <dbReference type="EMBL" id="KAF6166397.1"/>
    </source>
</evidence>
<feature type="compositionally biased region" description="Basic and acidic residues" evidence="2">
    <location>
        <begin position="28"/>
        <end position="78"/>
    </location>
</feature>
<feature type="region of interest" description="Disordered" evidence="2">
    <location>
        <begin position="1"/>
        <end position="89"/>
    </location>
</feature>
<sequence length="282" mass="32287">MYADQVSVGTKRTLKDRLDGGGYSESRSNSDKRQRQTDSKWEHDLYDNYEERQSKKDPKLGAKDLRLHLRQKGSEKVNRNRKNSLGVRDLRDRLSGIMHSQLANSNLPKPKPRPIQEVAKPARRSVPVEVPQAEVKRAVNPTPSRKKSQHKSDQVDALLQSLDLEKYLISFQAEEIDMTALLQMSDDDLKALGIPMKHLFLIEYLASRAMEMTLYRWKGIIPKRRMEYITGIQFCMLKGYINGDDSADSITCTSSARLVLGIMSRGWYARHRNLRVTGKGGR</sequence>
<dbReference type="SMART" id="SM00454">
    <property type="entry name" value="SAM"/>
    <property type="match status" value="1"/>
</dbReference>
<dbReference type="SUPFAM" id="SSF47769">
    <property type="entry name" value="SAM/Pointed domain"/>
    <property type="match status" value="1"/>
</dbReference>
<dbReference type="PROSITE" id="PS50105">
    <property type="entry name" value="SAM_DOMAIN"/>
    <property type="match status" value="1"/>
</dbReference>
<dbReference type="InterPro" id="IPR013761">
    <property type="entry name" value="SAM/pointed_sf"/>
</dbReference>
<feature type="domain" description="SAM" evidence="3">
    <location>
        <begin position="150"/>
        <end position="194"/>
    </location>
</feature>
<evidence type="ECO:0000256" key="1">
    <source>
        <dbReference type="ARBA" id="ARBA00022737"/>
    </source>
</evidence>
<dbReference type="PANTHER" id="PTHR10627">
    <property type="entry name" value="SCP160"/>
    <property type="match status" value="1"/>
</dbReference>
<keyword evidence="5" id="KW-1185">Reference proteome</keyword>
<evidence type="ECO:0000313" key="5">
    <source>
        <dbReference type="Proteomes" id="UP000541444"/>
    </source>
</evidence>
<dbReference type="PANTHER" id="PTHR10627:SF74">
    <property type="entry name" value="OS08G0526500 PROTEIN"/>
    <property type="match status" value="1"/>
</dbReference>
<evidence type="ECO:0000256" key="2">
    <source>
        <dbReference type="SAM" id="MobiDB-lite"/>
    </source>
</evidence>
<proteinExistence type="predicted"/>
<name>A0A7J7NGW7_9MAGN</name>
<reference evidence="4 5" key="1">
    <citation type="journal article" date="2020" name="IScience">
        <title>Genome Sequencing of the Endangered Kingdonia uniflora (Circaeasteraceae, Ranunculales) Reveals Potential Mechanisms of Evolutionary Specialization.</title>
        <authorList>
            <person name="Sun Y."/>
            <person name="Deng T."/>
            <person name="Zhang A."/>
            <person name="Moore M.J."/>
            <person name="Landis J.B."/>
            <person name="Lin N."/>
            <person name="Zhang H."/>
            <person name="Zhang X."/>
            <person name="Huang J."/>
            <person name="Zhang X."/>
            <person name="Sun H."/>
            <person name="Wang H."/>
        </authorList>
    </citation>
    <scope>NUCLEOTIDE SEQUENCE [LARGE SCALE GENOMIC DNA]</scope>
    <source>
        <strain evidence="4">TB1705</strain>
        <tissue evidence="4">Leaf</tissue>
    </source>
</reference>
<dbReference type="Pfam" id="PF00536">
    <property type="entry name" value="SAM_1"/>
    <property type="match status" value="1"/>
</dbReference>
<organism evidence="4 5">
    <name type="scientific">Kingdonia uniflora</name>
    <dbReference type="NCBI Taxonomy" id="39325"/>
    <lineage>
        <taxon>Eukaryota</taxon>
        <taxon>Viridiplantae</taxon>
        <taxon>Streptophyta</taxon>
        <taxon>Embryophyta</taxon>
        <taxon>Tracheophyta</taxon>
        <taxon>Spermatophyta</taxon>
        <taxon>Magnoliopsida</taxon>
        <taxon>Ranunculales</taxon>
        <taxon>Circaeasteraceae</taxon>
        <taxon>Kingdonia</taxon>
    </lineage>
</organism>
<dbReference type="Gene3D" id="1.10.150.50">
    <property type="entry name" value="Transcription Factor, Ets-1"/>
    <property type="match status" value="1"/>
</dbReference>
<evidence type="ECO:0000259" key="3">
    <source>
        <dbReference type="PROSITE" id="PS50105"/>
    </source>
</evidence>
<accession>A0A7J7NGW7</accession>
<gene>
    <name evidence="4" type="ORF">GIB67_034948</name>
</gene>
<protein>
    <recommendedName>
        <fullName evidence="3">SAM domain-containing protein</fullName>
    </recommendedName>
</protein>